<dbReference type="AlphaFoldDB" id="A0A3L6D948"/>
<proteinExistence type="predicted"/>
<feature type="compositionally biased region" description="Basic residues" evidence="1">
    <location>
        <begin position="47"/>
        <end position="61"/>
    </location>
</feature>
<feature type="region of interest" description="Disordered" evidence="1">
    <location>
        <begin position="1"/>
        <end position="77"/>
    </location>
</feature>
<gene>
    <name evidence="2" type="ORF">Zm00014a_028650</name>
</gene>
<comment type="caution">
    <text evidence="2">The sequence shown here is derived from an EMBL/GenBank/DDBJ whole genome shotgun (WGS) entry which is preliminary data.</text>
</comment>
<reference evidence="2 3" key="1">
    <citation type="journal article" date="2018" name="Nat. Genet.">
        <title>Extensive intraspecific gene order and gene structural variations between Mo17 and other maize genomes.</title>
        <authorList>
            <person name="Sun S."/>
            <person name="Zhou Y."/>
            <person name="Chen J."/>
            <person name="Shi J."/>
            <person name="Zhao H."/>
            <person name="Zhao H."/>
            <person name="Song W."/>
            <person name="Zhang M."/>
            <person name="Cui Y."/>
            <person name="Dong X."/>
            <person name="Liu H."/>
            <person name="Ma X."/>
            <person name="Jiao Y."/>
            <person name="Wang B."/>
            <person name="Wei X."/>
            <person name="Stein J.C."/>
            <person name="Glaubitz J.C."/>
            <person name="Lu F."/>
            <person name="Yu G."/>
            <person name="Liang C."/>
            <person name="Fengler K."/>
            <person name="Li B."/>
            <person name="Rafalski A."/>
            <person name="Schnable P.S."/>
            <person name="Ware D.H."/>
            <person name="Buckler E.S."/>
            <person name="Lai J."/>
        </authorList>
    </citation>
    <scope>NUCLEOTIDE SEQUENCE [LARGE SCALE GENOMIC DNA]</scope>
    <source>
        <strain evidence="3">cv. Missouri 17</strain>
        <tissue evidence="2">Seedling</tissue>
    </source>
</reference>
<protein>
    <submittedName>
        <fullName evidence="2">Uncharacterized protein</fullName>
    </submittedName>
</protein>
<dbReference type="EMBL" id="NCVQ01000010">
    <property type="protein sequence ID" value="PWZ05120.1"/>
    <property type="molecule type" value="Genomic_DNA"/>
</dbReference>
<feature type="compositionally biased region" description="Basic and acidic residues" evidence="1">
    <location>
        <begin position="1"/>
        <end position="31"/>
    </location>
</feature>
<evidence type="ECO:0000313" key="2">
    <source>
        <dbReference type="EMBL" id="PWZ05120.1"/>
    </source>
</evidence>
<accession>A0A3L6D948</accession>
<organism evidence="2 3">
    <name type="scientific">Zea mays</name>
    <name type="common">Maize</name>
    <dbReference type="NCBI Taxonomy" id="4577"/>
    <lineage>
        <taxon>Eukaryota</taxon>
        <taxon>Viridiplantae</taxon>
        <taxon>Streptophyta</taxon>
        <taxon>Embryophyta</taxon>
        <taxon>Tracheophyta</taxon>
        <taxon>Spermatophyta</taxon>
        <taxon>Magnoliopsida</taxon>
        <taxon>Liliopsida</taxon>
        <taxon>Poales</taxon>
        <taxon>Poaceae</taxon>
        <taxon>PACMAD clade</taxon>
        <taxon>Panicoideae</taxon>
        <taxon>Andropogonodae</taxon>
        <taxon>Andropogoneae</taxon>
        <taxon>Tripsacinae</taxon>
        <taxon>Zea</taxon>
    </lineage>
</organism>
<evidence type="ECO:0000256" key="1">
    <source>
        <dbReference type="SAM" id="MobiDB-lite"/>
    </source>
</evidence>
<dbReference type="Proteomes" id="UP000251960">
    <property type="component" value="Chromosome 9"/>
</dbReference>
<name>A0A3L6D948_MAIZE</name>
<sequence length="148" mass="16704">MLTDADLREDPRRQEHHPGGGELGHGRERQGQDPGQGGHPSGPAAPHLRRQAAGRRPHLGRLQHPEGVHAPPRPPPPWWWRRPVIWSADRLPPWGLASSCRCLPVRARFVFHYVMSCSGRLMHLHQSLVLGRRFFFALVGTHVVQCFG</sequence>
<evidence type="ECO:0000313" key="3">
    <source>
        <dbReference type="Proteomes" id="UP000251960"/>
    </source>
</evidence>